<protein>
    <submittedName>
        <fullName evidence="1">Uncharacterized protein</fullName>
    </submittedName>
</protein>
<dbReference type="EMBL" id="JWZT01001610">
    <property type="protein sequence ID" value="KII71800.1"/>
    <property type="molecule type" value="Genomic_DNA"/>
</dbReference>
<organism evidence="1 2">
    <name type="scientific">Thelohanellus kitauei</name>
    <name type="common">Myxosporean</name>
    <dbReference type="NCBI Taxonomy" id="669202"/>
    <lineage>
        <taxon>Eukaryota</taxon>
        <taxon>Metazoa</taxon>
        <taxon>Cnidaria</taxon>
        <taxon>Myxozoa</taxon>
        <taxon>Myxosporea</taxon>
        <taxon>Bivalvulida</taxon>
        <taxon>Platysporina</taxon>
        <taxon>Myxobolidae</taxon>
        <taxon>Thelohanellus</taxon>
    </lineage>
</organism>
<comment type="caution">
    <text evidence="1">The sequence shown here is derived from an EMBL/GenBank/DDBJ whole genome shotgun (WGS) entry which is preliminary data.</text>
</comment>
<keyword evidence="2" id="KW-1185">Reference proteome</keyword>
<accession>A0A0C2N655</accession>
<evidence type="ECO:0000313" key="2">
    <source>
        <dbReference type="Proteomes" id="UP000031668"/>
    </source>
</evidence>
<evidence type="ECO:0000313" key="1">
    <source>
        <dbReference type="EMBL" id="KII71800.1"/>
    </source>
</evidence>
<name>A0A0C2N655_THEKT</name>
<reference evidence="1 2" key="1">
    <citation type="journal article" date="2014" name="Genome Biol. Evol.">
        <title>The genome of the myxosporean Thelohanellus kitauei shows adaptations to nutrient acquisition within its fish host.</title>
        <authorList>
            <person name="Yang Y."/>
            <person name="Xiong J."/>
            <person name="Zhou Z."/>
            <person name="Huo F."/>
            <person name="Miao W."/>
            <person name="Ran C."/>
            <person name="Liu Y."/>
            <person name="Zhang J."/>
            <person name="Feng J."/>
            <person name="Wang M."/>
            <person name="Wang M."/>
            <person name="Wang L."/>
            <person name="Yao B."/>
        </authorList>
    </citation>
    <scope>NUCLEOTIDE SEQUENCE [LARGE SCALE GENOMIC DNA]</scope>
    <source>
        <strain evidence="1">Wuqing</strain>
    </source>
</reference>
<sequence>MSENTYKCNSLSHQANINDLQKMLSFEISPEMVSNLDARRLDKVLVIGEEPLKIPQEKLTLFCESIDKYYEEKKSFLTIKPALNALSRIFFITTEERLAVQDSERTPQEGIFLTHSELNIPKFKNIIEFVNSLKMHTVVKCVSFVIETAIEVSWKSKTKWVASTYIKKKLKNI</sequence>
<dbReference type="AlphaFoldDB" id="A0A0C2N655"/>
<dbReference type="Proteomes" id="UP000031668">
    <property type="component" value="Unassembled WGS sequence"/>
</dbReference>
<proteinExistence type="predicted"/>
<gene>
    <name evidence="1" type="ORF">RF11_01343</name>
</gene>